<proteinExistence type="predicted"/>
<gene>
    <name evidence="1" type="ORF">TTHERM_00709510</name>
</gene>
<keyword evidence="2" id="KW-1185">Reference proteome</keyword>
<reference evidence="2" key="1">
    <citation type="journal article" date="2006" name="PLoS Biol.">
        <title>Macronuclear genome sequence of the ciliate Tetrahymena thermophila, a model eukaryote.</title>
        <authorList>
            <person name="Eisen J.A."/>
            <person name="Coyne R.S."/>
            <person name="Wu M."/>
            <person name="Wu D."/>
            <person name="Thiagarajan M."/>
            <person name="Wortman J.R."/>
            <person name="Badger J.H."/>
            <person name="Ren Q."/>
            <person name="Amedeo P."/>
            <person name="Jones K.M."/>
            <person name="Tallon L.J."/>
            <person name="Delcher A.L."/>
            <person name="Salzberg S.L."/>
            <person name="Silva J.C."/>
            <person name="Haas B.J."/>
            <person name="Majoros W.H."/>
            <person name="Farzad M."/>
            <person name="Carlton J.M."/>
            <person name="Smith R.K. Jr."/>
            <person name="Garg J."/>
            <person name="Pearlman R.E."/>
            <person name="Karrer K.M."/>
            <person name="Sun L."/>
            <person name="Manning G."/>
            <person name="Elde N.C."/>
            <person name="Turkewitz A.P."/>
            <person name="Asai D.J."/>
            <person name="Wilkes D.E."/>
            <person name="Wang Y."/>
            <person name="Cai H."/>
            <person name="Collins K."/>
            <person name="Stewart B.A."/>
            <person name="Lee S.R."/>
            <person name="Wilamowska K."/>
            <person name="Weinberg Z."/>
            <person name="Ruzzo W.L."/>
            <person name="Wloga D."/>
            <person name="Gaertig J."/>
            <person name="Frankel J."/>
            <person name="Tsao C.-C."/>
            <person name="Gorovsky M.A."/>
            <person name="Keeling P.J."/>
            <person name="Waller R.F."/>
            <person name="Patron N.J."/>
            <person name="Cherry J.M."/>
            <person name="Stover N.A."/>
            <person name="Krieger C.J."/>
            <person name="del Toro C."/>
            <person name="Ryder H.F."/>
            <person name="Williamson S.C."/>
            <person name="Barbeau R.A."/>
            <person name="Hamilton E.P."/>
            <person name="Orias E."/>
        </authorList>
    </citation>
    <scope>NUCLEOTIDE SEQUENCE [LARGE SCALE GENOMIC DNA]</scope>
    <source>
        <strain evidence="2">SB210</strain>
    </source>
</reference>
<dbReference type="AlphaFoldDB" id="I7MDQ2"/>
<dbReference type="InParanoid" id="I7MDQ2"/>
<evidence type="ECO:0000313" key="1">
    <source>
        <dbReference type="EMBL" id="EAR90739.2"/>
    </source>
</evidence>
<dbReference type="Proteomes" id="UP000009168">
    <property type="component" value="Unassembled WGS sequence"/>
</dbReference>
<evidence type="ECO:0000313" key="2">
    <source>
        <dbReference type="Proteomes" id="UP000009168"/>
    </source>
</evidence>
<evidence type="ECO:0008006" key="3">
    <source>
        <dbReference type="Google" id="ProtNLM"/>
    </source>
</evidence>
<protein>
    <recommendedName>
        <fullName evidence="3">Transmembrane protein</fullName>
    </recommendedName>
</protein>
<dbReference type="EMBL" id="GG662794">
    <property type="protein sequence ID" value="EAR90739.2"/>
    <property type="molecule type" value="Genomic_DNA"/>
</dbReference>
<name>I7MDQ2_TETTS</name>
<dbReference type="OrthoDB" id="77931at2759"/>
<organism evidence="1 2">
    <name type="scientific">Tetrahymena thermophila (strain SB210)</name>
    <dbReference type="NCBI Taxonomy" id="312017"/>
    <lineage>
        <taxon>Eukaryota</taxon>
        <taxon>Sar</taxon>
        <taxon>Alveolata</taxon>
        <taxon>Ciliophora</taxon>
        <taxon>Intramacronucleata</taxon>
        <taxon>Oligohymenophorea</taxon>
        <taxon>Hymenostomatida</taxon>
        <taxon>Tetrahymenina</taxon>
        <taxon>Tetrahymenidae</taxon>
        <taxon>Tetrahymena</taxon>
    </lineage>
</organism>
<accession>I7MDQ2</accession>
<dbReference type="KEGG" id="tet:TTHERM_00709510"/>
<dbReference type="RefSeq" id="XP_001010984.2">
    <property type="nucleotide sequence ID" value="XM_001010984.2"/>
</dbReference>
<sequence>MLDEYEGQREIQIGNIKFISTNGYSQKYGVIIFKSTKETEIQIDTIDYQQYESLCSLQLQFENINLININKMSVNGLIGNVGNVRESSVIRFTSAKNFNIQSIIASSSSEIKEQMSFQNIFSDQQQTVIFYIEMDYQNLNKYKITLSHANADLQSINSVQFLLLNGHSYQFQMTNSSISNGKSLDFGGCLCFMNTFSPRFIDYDINISYSTFTSCQSKYLGGAISYASQNVEISFSKFENCSSQIGGAIFNIYFKDNQYDTNIFKDNIGYLAIPNFNKLPLGIKIEEIYEINLSSGSYQKIEQFLYPGLTYIIQFSLNIDGKWYSSFNENSFFGNLFDILVNPSNNFISIKFPNLTSQNFPYLIWQAQDVSFDGMKSIDLKLGTINFIWQYSLKSDFYKIYNGCKEQGMEKIYLMKSQQFICKYCENMFVSYNGVCQQCQTEYFTDCYGDYSALKSSYWRNEYSIDSENIYFCSNNPESCVGGSGIGNELCYKGHIGPQCIDCDVKGIYWKDQYSRIGFFQCVECNSISSNTFKISVLLVYEDRYNFYCFKVLIFTLQSLKLTFFLFELPDCLVQA</sequence>
<dbReference type="GeneID" id="7837070"/>